<name>A0A8H3FHU1_9LECA</name>
<dbReference type="OrthoDB" id="3565018at2759"/>
<evidence type="ECO:0000313" key="4">
    <source>
        <dbReference type="Proteomes" id="UP000664521"/>
    </source>
</evidence>
<feature type="signal peptide" evidence="1">
    <location>
        <begin position="1"/>
        <end position="20"/>
    </location>
</feature>
<feature type="domain" description="DUF7580" evidence="2">
    <location>
        <begin position="210"/>
        <end position="568"/>
    </location>
</feature>
<keyword evidence="1" id="KW-0732">Signal</keyword>
<dbReference type="PANTHER" id="PTHR35186">
    <property type="entry name" value="ANK_REP_REGION DOMAIN-CONTAINING PROTEIN"/>
    <property type="match status" value="1"/>
</dbReference>
<sequence>MSGFEIVGVVLGAFPLVFLAIDGCRKAAEKMDMLHYYKTHLDSFKRDMNRTYQEFRYILEDLLAPVTDPEKIEMLLDNPEAPDWKTLGDGVRQRLPGSYETYMSTIEDYYLEMKQIEKLLRNSKPDVTYHSSNSKNPKDAKSLVGKIYHHSGRMIYSTVTKKERKFRIQKLKELNRQLSFFLQHEERRESRFGSWSANKSRRGTGGPTLQRFWRNADRLHKVVEKAWCCSCREHHTADMVLQHPRNFDEVCFKVLFKLGPQPEAFRTLPWKHKEMDVAVIEKVSSKGKKDSRSPIQITNESSQGALRFDSAKQKRRNPRGLSLMMQTANLLALPPMQPEEIKDLCHVIATRSRSGSFLGALMDGEQQFSVCHKTSKIQKELDSTMLREITLEKVLRDPPAGLKLMKRQRWKIALSIASAYLQLHASPWIQSGWRRQEIYFWYDEAKGEFYDQPQISGQCIRDAPTKASNSDESIWTLGITLLEVCSGLALEDEPGCQRYSPPNGQPNMIFDRAAATEWCRHTEGELGTPFADAIHWCLGHSASKRHMEINDKEWRQGLFVHVVQPMASSYEMLFAKLDS</sequence>
<protein>
    <recommendedName>
        <fullName evidence="2">DUF7580 domain-containing protein</fullName>
    </recommendedName>
</protein>
<dbReference type="AlphaFoldDB" id="A0A8H3FHU1"/>
<dbReference type="PANTHER" id="PTHR35186:SF4">
    <property type="entry name" value="PRION-INHIBITION AND PROPAGATION HELO DOMAIN-CONTAINING PROTEIN"/>
    <property type="match status" value="1"/>
</dbReference>
<keyword evidence="4" id="KW-1185">Reference proteome</keyword>
<evidence type="ECO:0000313" key="3">
    <source>
        <dbReference type="EMBL" id="CAF9922213.1"/>
    </source>
</evidence>
<accession>A0A8H3FHU1</accession>
<dbReference type="EMBL" id="CAJPDS010000030">
    <property type="protein sequence ID" value="CAF9922213.1"/>
    <property type="molecule type" value="Genomic_DNA"/>
</dbReference>
<comment type="caution">
    <text evidence="3">The sequence shown here is derived from an EMBL/GenBank/DDBJ whole genome shotgun (WGS) entry which is preliminary data.</text>
</comment>
<proteinExistence type="predicted"/>
<evidence type="ECO:0000259" key="2">
    <source>
        <dbReference type="Pfam" id="PF24476"/>
    </source>
</evidence>
<dbReference type="Proteomes" id="UP000664521">
    <property type="component" value="Unassembled WGS sequence"/>
</dbReference>
<reference evidence="3" key="1">
    <citation type="submission" date="2021-03" db="EMBL/GenBank/DDBJ databases">
        <authorList>
            <person name="Tagirdzhanova G."/>
        </authorList>
    </citation>
    <scope>NUCLEOTIDE SEQUENCE</scope>
</reference>
<feature type="chain" id="PRO_5034477031" description="DUF7580 domain-containing protein" evidence="1">
    <location>
        <begin position="21"/>
        <end position="579"/>
    </location>
</feature>
<dbReference type="Pfam" id="PF24476">
    <property type="entry name" value="DUF7580"/>
    <property type="match status" value="1"/>
</dbReference>
<evidence type="ECO:0000256" key="1">
    <source>
        <dbReference type="SAM" id="SignalP"/>
    </source>
</evidence>
<organism evidence="3 4">
    <name type="scientific">Heterodermia speciosa</name>
    <dbReference type="NCBI Taxonomy" id="116794"/>
    <lineage>
        <taxon>Eukaryota</taxon>
        <taxon>Fungi</taxon>
        <taxon>Dikarya</taxon>
        <taxon>Ascomycota</taxon>
        <taxon>Pezizomycotina</taxon>
        <taxon>Lecanoromycetes</taxon>
        <taxon>OSLEUM clade</taxon>
        <taxon>Lecanoromycetidae</taxon>
        <taxon>Caliciales</taxon>
        <taxon>Physciaceae</taxon>
        <taxon>Heterodermia</taxon>
    </lineage>
</organism>
<dbReference type="InterPro" id="IPR056002">
    <property type="entry name" value="DUF7580"/>
</dbReference>
<gene>
    <name evidence="3" type="ORF">HETSPECPRED_005002</name>
</gene>